<protein>
    <submittedName>
        <fullName evidence="1 3">Uncharacterized protein</fullName>
    </submittedName>
</protein>
<name>A0A0N4XYI8_NIPBR</name>
<gene>
    <name evidence="1" type="ORF">NBR_LOCUS8153</name>
</gene>
<dbReference type="EMBL" id="UYSL01019969">
    <property type="protein sequence ID" value="VDL71742.1"/>
    <property type="molecule type" value="Genomic_DNA"/>
</dbReference>
<dbReference type="WBParaSite" id="NBR_0000815201-mRNA-1">
    <property type="protein sequence ID" value="NBR_0000815201-mRNA-1"/>
    <property type="gene ID" value="NBR_0000815201"/>
</dbReference>
<evidence type="ECO:0000313" key="1">
    <source>
        <dbReference type="EMBL" id="VDL71742.1"/>
    </source>
</evidence>
<reference evidence="1 2" key="2">
    <citation type="submission" date="2018-11" db="EMBL/GenBank/DDBJ databases">
        <authorList>
            <consortium name="Pathogen Informatics"/>
        </authorList>
    </citation>
    <scope>NUCLEOTIDE SEQUENCE [LARGE SCALE GENOMIC DNA]</scope>
</reference>
<sequence>MFLEYFGSIVLLDVSKTLHPPIYTFRVISPFDATDEKRSILAFIFHIGLEQIGAKSSQFGGEKWKPTVGQ</sequence>
<organism evidence="3">
    <name type="scientific">Nippostrongylus brasiliensis</name>
    <name type="common">Rat hookworm</name>
    <dbReference type="NCBI Taxonomy" id="27835"/>
    <lineage>
        <taxon>Eukaryota</taxon>
        <taxon>Metazoa</taxon>
        <taxon>Ecdysozoa</taxon>
        <taxon>Nematoda</taxon>
        <taxon>Chromadorea</taxon>
        <taxon>Rhabditida</taxon>
        <taxon>Rhabditina</taxon>
        <taxon>Rhabditomorpha</taxon>
        <taxon>Strongyloidea</taxon>
        <taxon>Heligmosomidae</taxon>
        <taxon>Nippostrongylus</taxon>
    </lineage>
</organism>
<dbReference type="AlphaFoldDB" id="A0A0N4XYI8"/>
<proteinExistence type="predicted"/>
<dbReference type="Proteomes" id="UP000271162">
    <property type="component" value="Unassembled WGS sequence"/>
</dbReference>
<evidence type="ECO:0000313" key="2">
    <source>
        <dbReference type="Proteomes" id="UP000271162"/>
    </source>
</evidence>
<reference evidence="3" key="1">
    <citation type="submission" date="2017-02" db="UniProtKB">
        <authorList>
            <consortium name="WormBaseParasite"/>
        </authorList>
    </citation>
    <scope>IDENTIFICATION</scope>
</reference>
<evidence type="ECO:0000313" key="3">
    <source>
        <dbReference type="WBParaSite" id="NBR_0000815201-mRNA-1"/>
    </source>
</evidence>
<keyword evidence="2" id="KW-1185">Reference proteome</keyword>
<accession>A0A0N4XYI8</accession>